<evidence type="ECO:0000256" key="2">
    <source>
        <dbReference type="PROSITE-ProRule" id="PRU00335"/>
    </source>
</evidence>
<evidence type="ECO:0000256" key="1">
    <source>
        <dbReference type="ARBA" id="ARBA00023125"/>
    </source>
</evidence>
<dbReference type="EMBL" id="CP128986">
    <property type="protein sequence ID" value="WOC12517.1"/>
    <property type="molecule type" value="Genomic_DNA"/>
</dbReference>
<dbReference type="InterPro" id="IPR001647">
    <property type="entry name" value="HTH_TetR"/>
</dbReference>
<keyword evidence="1 2" id="KW-0238">DNA-binding</keyword>
<dbReference type="PROSITE" id="PS50977">
    <property type="entry name" value="HTH_TETR_2"/>
    <property type="match status" value="1"/>
</dbReference>
<protein>
    <submittedName>
        <fullName evidence="4">HTH-type transcriptional regulator</fullName>
    </submittedName>
</protein>
<name>A0AA97CWJ7_9ACTN</name>
<feature type="DNA-binding region" description="H-T-H motif" evidence="2">
    <location>
        <begin position="18"/>
        <end position="37"/>
    </location>
</feature>
<organism evidence="4">
    <name type="scientific">Gordonia sp. MP11Mi</name>
    <dbReference type="NCBI Taxonomy" id="3022769"/>
    <lineage>
        <taxon>Bacteria</taxon>
        <taxon>Bacillati</taxon>
        <taxon>Actinomycetota</taxon>
        <taxon>Actinomycetes</taxon>
        <taxon>Mycobacteriales</taxon>
        <taxon>Gordoniaceae</taxon>
        <taxon>Gordonia</taxon>
    </lineage>
</organism>
<dbReference type="GO" id="GO:0003677">
    <property type="term" value="F:DNA binding"/>
    <property type="evidence" value="ECO:0007669"/>
    <property type="project" value="UniProtKB-UniRule"/>
</dbReference>
<dbReference type="AlphaFoldDB" id="A0AA97CWJ7"/>
<proteinExistence type="predicted"/>
<dbReference type="SUPFAM" id="SSF46689">
    <property type="entry name" value="Homeodomain-like"/>
    <property type="match status" value="1"/>
</dbReference>
<reference evidence="4" key="1">
    <citation type="submission" date="2023-06" db="EMBL/GenBank/DDBJ databases">
        <title>Gordonia sp. nov. and Pseudochrobactrum sp. nov., two species isolated from the burying beetle Nicrophorus vespilloides.</title>
        <authorList>
            <person name="Poehlein A."/>
            <person name="Guzman J."/>
            <person name="Daniel R."/>
            <person name="Vilcinskas A."/>
        </authorList>
    </citation>
    <scope>NUCLEOTIDE SEQUENCE</scope>
    <source>
        <strain evidence="4">MP11Mi</strain>
    </source>
</reference>
<dbReference type="Gene3D" id="1.10.357.10">
    <property type="entry name" value="Tetracycline Repressor, domain 2"/>
    <property type="match status" value="1"/>
</dbReference>
<sequence length="176" mass="19240">MLEVGVGLVSRFGARALSLTSVARHAGVARATAYRMFGGREALVDAIVSHELEQLRVRLIEWGADETDVAERVRVRVLKSLEYIRAHDALQYVLREEPEEIVRALVSTDVASPSLVERVVDVSIVDVSAADAASLYPDSRAAAEFMVRVVYSCMLVPGSSMSDEQIADLVVRAVVR</sequence>
<dbReference type="InterPro" id="IPR009057">
    <property type="entry name" value="Homeodomain-like_sf"/>
</dbReference>
<dbReference type="Pfam" id="PF00440">
    <property type="entry name" value="TetR_N"/>
    <property type="match status" value="1"/>
</dbReference>
<evidence type="ECO:0000313" key="4">
    <source>
        <dbReference type="EMBL" id="WOC12517.1"/>
    </source>
</evidence>
<gene>
    <name evidence="4" type="ORF">MP11Mi_16050</name>
</gene>
<feature type="domain" description="HTH tetR-type" evidence="3">
    <location>
        <begin position="1"/>
        <end position="55"/>
    </location>
</feature>
<evidence type="ECO:0000259" key="3">
    <source>
        <dbReference type="PROSITE" id="PS50977"/>
    </source>
</evidence>
<accession>A0AA97CWJ7</accession>